<dbReference type="AlphaFoldDB" id="A0A1M4Y3C1"/>
<keyword evidence="5" id="KW-0227">DNA damage</keyword>
<keyword evidence="4" id="KW-0479">Metal-binding</keyword>
<feature type="transmembrane region" description="Helical" evidence="9">
    <location>
        <begin position="6"/>
        <end position="29"/>
    </location>
</feature>
<proteinExistence type="predicted"/>
<evidence type="ECO:0000256" key="2">
    <source>
        <dbReference type="ARBA" id="ARBA00001946"/>
    </source>
</evidence>
<reference evidence="11 12" key="1">
    <citation type="submission" date="2016-11" db="EMBL/GenBank/DDBJ databases">
        <authorList>
            <person name="Jaros S."/>
            <person name="Januszkiewicz K."/>
            <person name="Wedrychowicz H."/>
        </authorList>
    </citation>
    <scope>NUCLEOTIDE SEQUENCE [LARGE SCALE GENOMIC DNA]</scope>
    <source>
        <strain evidence="11 12">DSM 2631</strain>
    </source>
</reference>
<keyword evidence="9" id="KW-0472">Membrane</keyword>
<dbReference type="EMBL" id="FQVM01000023">
    <property type="protein sequence ID" value="SHF00180.1"/>
    <property type="molecule type" value="Genomic_DNA"/>
</dbReference>
<evidence type="ECO:0000256" key="1">
    <source>
        <dbReference type="ARBA" id="ARBA00001936"/>
    </source>
</evidence>
<dbReference type="InterPro" id="IPR051547">
    <property type="entry name" value="TDP2-like"/>
</dbReference>
<accession>A0A1M4Y3C1</accession>
<sequence>MLKKLIKIIGIILLIFIILILCYVLFMVITDYRPKPEISLKVENNKSTKVEPEKDLSLTTFNIGYCGMDKDVDFFMDGGVMSRSISKEKTIENLEGNTKTIENLNSDFVFLQEVDKKASRSYKVNEYDYMKENLGNDYSFTFAINYKVPWVPLPITHPHGQVLAGLATLSKYDIESSTRYDLPGKEFWLRQLGDLDRCMMVNRLPVSNGKELVLINAHLSAYDKGGKIRKQQLGFISNFLKNEYEKGNYVIIGGDWNHQIPGTDAFKFPTTEERPDWLQDIPNTVVPNGFKWAYDENIPSCRTVATPYVKGKNLTAVIDGFLVSDNINITSVEGTSLDFIYSDHNPVTMRFKLK</sequence>
<dbReference type="GO" id="GO:0006281">
    <property type="term" value="P:DNA repair"/>
    <property type="evidence" value="ECO:0007669"/>
    <property type="project" value="UniProtKB-KW"/>
</dbReference>
<keyword evidence="3" id="KW-0540">Nuclease</keyword>
<evidence type="ECO:0000256" key="6">
    <source>
        <dbReference type="ARBA" id="ARBA00022801"/>
    </source>
</evidence>
<dbReference type="PANTHER" id="PTHR15822:SF4">
    <property type="entry name" value="TYROSYL-DNA PHOSPHODIESTERASE 2"/>
    <property type="match status" value="1"/>
</dbReference>
<evidence type="ECO:0000256" key="9">
    <source>
        <dbReference type="SAM" id="Phobius"/>
    </source>
</evidence>
<evidence type="ECO:0000256" key="5">
    <source>
        <dbReference type="ARBA" id="ARBA00022763"/>
    </source>
</evidence>
<evidence type="ECO:0000256" key="3">
    <source>
        <dbReference type="ARBA" id="ARBA00022722"/>
    </source>
</evidence>
<evidence type="ECO:0000313" key="11">
    <source>
        <dbReference type="EMBL" id="SHF00180.1"/>
    </source>
</evidence>
<dbReference type="OrthoDB" id="7616949at2"/>
<keyword evidence="7" id="KW-0460">Magnesium</keyword>
<evidence type="ECO:0000256" key="4">
    <source>
        <dbReference type="ARBA" id="ARBA00022723"/>
    </source>
</evidence>
<keyword evidence="11" id="KW-0269">Exonuclease</keyword>
<dbReference type="RefSeq" id="WP_072897033.1">
    <property type="nucleotide sequence ID" value="NZ_FQVM01000023.1"/>
</dbReference>
<keyword evidence="9" id="KW-1133">Transmembrane helix</keyword>
<dbReference type="PANTHER" id="PTHR15822">
    <property type="entry name" value="TRAF AND TNF RECEPTOR-ASSOCIATED PROTEIN"/>
    <property type="match status" value="1"/>
</dbReference>
<dbReference type="InterPro" id="IPR036691">
    <property type="entry name" value="Endo/exonu/phosph_ase_sf"/>
</dbReference>
<keyword evidence="9" id="KW-0812">Transmembrane</keyword>
<evidence type="ECO:0000256" key="7">
    <source>
        <dbReference type="ARBA" id="ARBA00022842"/>
    </source>
</evidence>
<dbReference type="GO" id="GO:0004519">
    <property type="term" value="F:endonuclease activity"/>
    <property type="evidence" value="ECO:0007669"/>
    <property type="project" value="UniProtKB-KW"/>
</dbReference>
<keyword evidence="6 11" id="KW-0378">Hydrolase</keyword>
<feature type="domain" description="Endonuclease/exonuclease/phosphatase" evidence="10">
    <location>
        <begin position="99"/>
        <end position="344"/>
    </location>
</feature>
<dbReference type="Gene3D" id="3.60.10.10">
    <property type="entry name" value="Endonuclease/exonuclease/phosphatase"/>
    <property type="match status" value="1"/>
</dbReference>
<dbReference type="GO" id="GO:0004527">
    <property type="term" value="F:exonuclease activity"/>
    <property type="evidence" value="ECO:0007669"/>
    <property type="project" value="UniProtKB-KW"/>
</dbReference>
<comment type="cofactor">
    <cofactor evidence="2">
        <name>Mg(2+)</name>
        <dbReference type="ChEBI" id="CHEBI:18420"/>
    </cofactor>
</comment>
<dbReference type="Pfam" id="PF03372">
    <property type="entry name" value="Exo_endo_phos"/>
    <property type="match status" value="1"/>
</dbReference>
<gene>
    <name evidence="11" type="ORF">SAMN05443638_12336</name>
</gene>
<dbReference type="STRING" id="1533.SAMN05443638_12336"/>
<evidence type="ECO:0000256" key="8">
    <source>
        <dbReference type="ARBA" id="ARBA00023204"/>
    </source>
</evidence>
<dbReference type="SUPFAM" id="SSF56219">
    <property type="entry name" value="DNase I-like"/>
    <property type="match status" value="1"/>
</dbReference>
<comment type="cofactor">
    <cofactor evidence="1">
        <name>Mn(2+)</name>
        <dbReference type="ChEBI" id="CHEBI:29035"/>
    </cofactor>
</comment>
<dbReference type="GO" id="GO:0046872">
    <property type="term" value="F:metal ion binding"/>
    <property type="evidence" value="ECO:0007669"/>
    <property type="project" value="UniProtKB-KW"/>
</dbReference>
<protein>
    <submittedName>
        <fullName evidence="11">Metal-dependent hydrolase, endonuclease/exonuclease/phosphatase family</fullName>
    </submittedName>
</protein>
<evidence type="ECO:0000313" key="12">
    <source>
        <dbReference type="Proteomes" id="UP000184035"/>
    </source>
</evidence>
<evidence type="ECO:0000259" key="10">
    <source>
        <dbReference type="Pfam" id="PF03372"/>
    </source>
</evidence>
<keyword evidence="11" id="KW-0255">Endonuclease</keyword>
<organism evidence="11 12">
    <name type="scientific">Clostridium fallax</name>
    <dbReference type="NCBI Taxonomy" id="1533"/>
    <lineage>
        <taxon>Bacteria</taxon>
        <taxon>Bacillati</taxon>
        <taxon>Bacillota</taxon>
        <taxon>Clostridia</taxon>
        <taxon>Eubacteriales</taxon>
        <taxon>Clostridiaceae</taxon>
        <taxon>Clostridium</taxon>
    </lineage>
</organism>
<name>A0A1M4Y3C1_9CLOT</name>
<keyword evidence="12" id="KW-1185">Reference proteome</keyword>
<dbReference type="Proteomes" id="UP000184035">
    <property type="component" value="Unassembled WGS sequence"/>
</dbReference>
<dbReference type="InterPro" id="IPR005135">
    <property type="entry name" value="Endo/exonuclease/phosphatase"/>
</dbReference>
<keyword evidence="8" id="KW-0234">DNA repair</keyword>